<dbReference type="PROSITE" id="PS51179">
    <property type="entry name" value="POU_3"/>
    <property type="match status" value="1"/>
</dbReference>
<dbReference type="SUPFAM" id="SSF47413">
    <property type="entry name" value="lambda repressor-like DNA-binding domains"/>
    <property type="match status" value="1"/>
</dbReference>
<dbReference type="InterPro" id="IPR050255">
    <property type="entry name" value="POU_domain_TF"/>
</dbReference>
<dbReference type="PANTHER" id="PTHR11636">
    <property type="entry name" value="POU DOMAIN"/>
    <property type="match status" value="1"/>
</dbReference>
<dbReference type="Pfam" id="PF00157">
    <property type="entry name" value="Pou"/>
    <property type="match status" value="1"/>
</dbReference>
<dbReference type="FunFam" id="1.10.260.40:FF:000022">
    <property type="entry name" value="POU domain protein"/>
    <property type="match status" value="1"/>
</dbReference>
<dbReference type="InterPro" id="IPR010982">
    <property type="entry name" value="Lambda_DNA-bd_dom_sf"/>
</dbReference>
<dbReference type="GO" id="GO:0000981">
    <property type="term" value="F:DNA-binding transcription factor activity, RNA polymerase II-specific"/>
    <property type="evidence" value="ECO:0007669"/>
    <property type="project" value="TreeGrafter"/>
</dbReference>
<evidence type="ECO:0000256" key="6">
    <source>
        <dbReference type="ARBA" id="ARBA00023015"/>
    </source>
</evidence>
<evidence type="ECO:0000256" key="4">
    <source>
        <dbReference type="ARBA" id="ARBA00022490"/>
    </source>
</evidence>
<dbReference type="Proteomes" id="UP000694561">
    <property type="component" value="Unplaced"/>
</dbReference>
<dbReference type="PANTHER" id="PTHR11636:SF86">
    <property type="entry name" value="POU DOMAIN, CLASS 5, TRANSCRIPTION FACTOR 1-RELATED"/>
    <property type="match status" value="1"/>
</dbReference>
<evidence type="ECO:0000256" key="5">
    <source>
        <dbReference type="ARBA" id="ARBA00022553"/>
    </source>
</evidence>
<evidence type="ECO:0000256" key="1">
    <source>
        <dbReference type="ARBA" id="ARBA00004123"/>
    </source>
</evidence>
<dbReference type="Ensembl" id="ENSMMNT00015013771.1">
    <property type="protein sequence ID" value="ENSMMNP00015012570.1"/>
    <property type="gene ID" value="ENSMMNG00015009273.1"/>
</dbReference>
<dbReference type="GeneTree" id="ENSGT00940000155046"/>
<keyword evidence="5" id="KW-0597">Phosphoprotein</keyword>
<dbReference type="PROSITE" id="PS00035">
    <property type="entry name" value="POU_1"/>
    <property type="match status" value="1"/>
</dbReference>
<dbReference type="GO" id="GO:0000978">
    <property type="term" value="F:RNA polymerase II cis-regulatory region sequence-specific DNA binding"/>
    <property type="evidence" value="ECO:0007669"/>
    <property type="project" value="TreeGrafter"/>
</dbReference>
<evidence type="ECO:0000259" key="12">
    <source>
        <dbReference type="PROSITE" id="PS51179"/>
    </source>
</evidence>
<evidence type="ECO:0000256" key="3">
    <source>
        <dbReference type="ARBA" id="ARBA00007300"/>
    </source>
</evidence>
<dbReference type="Pfam" id="PF00046">
    <property type="entry name" value="Homeodomain"/>
    <property type="match status" value="1"/>
</dbReference>
<dbReference type="InterPro" id="IPR001356">
    <property type="entry name" value="HD"/>
</dbReference>
<comment type="subcellular location">
    <subcellularLocation>
        <location evidence="2">Cytoplasm</location>
    </subcellularLocation>
    <subcellularLocation>
        <location evidence="1 11">Nucleus</location>
    </subcellularLocation>
</comment>
<evidence type="ECO:0000256" key="8">
    <source>
        <dbReference type="ARBA" id="ARBA00023155"/>
    </source>
</evidence>
<evidence type="ECO:0000256" key="9">
    <source>
        <dbReference type="ARBA" id="ARBA00023163"/>
    </source>
</evidence>
<dbReference type="GO" id="GO:0005737">
    <property type="term" value="C:cytoplasm"/>
    <property type="evidence" value="ECO:0007669"/>
    <property type="project" value="UniProtKB-SubCell"/>
</dbReference>
<keyword evidence="14" id="KW-1185">Reference proteome</keyword>
<evidence type="ECO:0000313" key="13">
    <source>
        <dbReference type="Ensembl" id="ENSMMNP00015012570.1"/>
    </source>
</evidence>
<dbReference type="PRINTS" id="PR00028">
    <property type="entry name" value="POUDOMAIN"/>
</dbReference>
<dbReference type="Gene3D" id="1.10.260.40">
    <property type="entry name" value="lambda repressor-like DNA-binding domains"/>
    <property type="match status" value="1"/>
</dbReference>
<keyword evidence="10 11" id="KW-0539">Nucleus</keyword>
<evidence type="ECO:0000256" key="7">
    <source>
        <dbReference type="ARBA" id="ARBA00023125"/>
    </source>
</evidence>
<keyword evidence="9" id="KW-0804">Transcription</keyword>
<keyword evidence="7 11" id="KW-0238">DNA-binding</keyword>
<proteinExistence type="inferred from homology"/>
<evidence type="ECO:0000313" key="14">
    <source>
        <dbReference type="Proteomes" id="UP000694561"/>
    </source>
</evidence>
<dbReference type="InterPro" id="IPR000327">
    <property type="entry name" value="POU_dom"/>
</dbReference>
<sequence length="295" mass="32651">GTRPSVVVAHGLSSCGSWESQAIKALQKDLEQFAKLLKQKRIPLGYTQADVGLTLGVLFGKVFSQATICRFEALQLSFKNMCKLQTLLQKWVEEADNNENLQGICKAETVMQARKRKQTSIENRVRGDLESMFLQCPKPILQQISHMAQHLGLEKDVKGKQSSSDFSQREDFEAAGSPFSGGPVSFPLAPGPHFGTPGYGGPHFTTLYSLVPFPEAEAFPSVSVTTLGLPHAFQQRCQPFPGMRTEEGGQLGRKPWDSYQGFGIKFFIHLERNWEHTGCGGREFGGTGWREGEVQ</sequence>
<evidence type="ECO:0000256" key="10">
    <source>
        <dbReference type="ARBA" id="ARBA00023242"/>
    </source>
</evidence>
<dbReference type="AlphaFoldDB" id="A0A8C6B879"/>
<keyword evidence="8 11" id="KW-0371">Homeobox</keyword>
<protein>
    <recommendedName>
        <fullName evidence="12">POU-specific domain-containing protein</fullName>
    </recommendedName>
</protein>
<dbReference type="InterPro" id="IPR013847">
    <property type="entry name" value="POU"/>
</dbReference>
<dbReference type="Gene3D" id="1.10.10.60">
    <property type="entry name" value="Homeodomain-like"/>
    <property type="match status" value="1"/>
</dbReference>
<organism evidence="13 14">
    <name type="scientific">Monodon monoceros</name>
    <name type="common">Narwhal</name>
    <name type="synonym">Ceratodon monodon</name>
    <dbReference type="NCBI Taxonomy" id="40151"/>
    <lineage>
        <taxon>Eukaryota</taxon>
        <taxon>Metazoa</taxon>
        <taxon>Chordata</taxon>
        <taxon>Craniata</taxon>
        <taxon>Vertebrata</taxon>
        <taxon>Euteleostomi</taxon>
        <taxon>Mammalia</taxon>
        <taxon>Eutheria</taxon>
        <taxon>Laurasiatheria</taxon>
        <taxon>Artiodactyla</taxon>
        <taxon>Whippomorpha</taxon>
        <taxon>Cetacea</taxon>
        <taxon>Odontoceti</taxon>
        <taxon>Monodontidae</taxon>
        <taxon>Monodon</taxon>
    </lineage>
</organism>
<keyword evidence="6" id="KW-0805">Transcription regulation</keyword>
<reference evidence="13" key="1">
    <citation type="submission" date="2025-08" db="UniProtKB">
        <authorList>
            <consortium name="Ensembl"/>
        </authorList>
    </citation>
    <scope>IDENTIFICATION</scope>
</reference>
<accession>A0A8C6B879</accession>
<keyword evidence="4" id="KW-0963">Cytoplasm</keyword>
<name>A0A8C6B879_MONMO</name>
<feature type="domain" description="POU-specific" evidence="12">
    <location>
        <begin position="22"/>
        <end position="96"/>
    </location>
</feature>
<evidence type="ECO:0000256" key="2">
    <source>
        <dbReference type="ARBA" id="ARBA00004496"/>
    </source>
</evidence>
<dbReference type="GO" id="GO:0005634">
    <property type="term" value="C:nucleus"/>
    <property type="evidence" value="ECO:0007669"/>
    <property type="project" value="UniProtKB-SubCell"/>
</dbReference>
<dbReference type="SMART" id="SM00352">
    <property type="entry name" value="POU"/>
    <property type="match status" value="1"/>
</dbReference>
<evidence type="ECO:0000256" key="11">
    <source>
        <dbReference type="RuleBase" id="RU000682"/>
    </source>
</evidence>
<comment type="similarity">
    <text evidence="3">Belongs to the POU transcription factor family. Class-5 subfamily.</text>
</comment>
<reference evidence="13" key="2">
    <citation type="submission" date="2025-09" db="UniProtKB">
        <authorList>
            <consortium name="Ensembl"/>
        </authorList>
    </citation>
    <scope>IDENTIFICATION</scope>
</reference>